<keyword evidence="1" id="KW-0812">Transmembrane</keyword>
<keyword evidence="1" id="KW-0472">Membrane</keyword>
<feature type="signal peptide" evidence="2">
    <location>
        <begin position="1"/>
        <end position="23"/>
    </location>
</feature>
<feature type="transmembrane region" description="Helical" evidence="1">
    <location>
        <begin position="175"/>
        <end position="195"/>
    </location>
</feature>
<evidence type="ECO:0000256" key="2">
    <source>
        <dbReference type="SAM" id="SignalP"/>
    </source>
</evidence>
<evidence type="ECO:0000313" key="4">
    <source>
        <dbReference type="Proteomes" id="UP000199400"/>
    </source>
</evidence>
<evidence type="ECO:0000313" key="3">
    <source>
        <dbReference type="EMBL" id="SFF31907.1"/>
    </source>
</evidence>
<keyword evidence="1" id="KW-1133">Transmembrane helix</keyword>
<evidence type="ECO:0000256" key="1">
    <source>
        <dbReference type="SAM" id="Phobius"/>
    </source>
</evidence>
<feature type="chain" id="PRO_5011778745" description="Tetratricopeptide repeat-containing protein" evidence="2">
    <location>
        <begin position="24"/>
        <end position="277"/>
    </location>
</feature>
<name>A0A1I2HST5_9BACT</name>
<organism evidence="3 4">
    <name type="scientific">Nannocystis exedens</name>
    <dbReference type="NCBI Taxonomy" id="54"/>
    <lineage>
        <taxon>Bacteria</taxon>
        <taxon>Pseudomonadati</taxon>
        <taxon>Myxococcota</taxon>
        <taxon>Polyangia</taxon>
        <taxon>Nannocystales</taxon>
        <taxon>Nannocystaceae</taxon>
        <taxon>Nannocystis</taxon>
    </lineage>
</organism>
<evidence type="ECO:0008006" key="5">
    <source>
        <dbReference type="Google" id="ProtNLM"/>
    </source>
</evidence>
<dbReference type="SUPFAM" id="SSF48452">
    <property type="entry name" value="TPR-like"/>
    <property type="match status" value="1"/>
</dbReference>
<feature type="transmembrane region" description="Helical" evidence="1">
    <location>
        <begin position="215"/>
        <end position="235"/>
    </location>
</feature>
<proteinExistence type="predicted"/>
<dbReference type="PROSITE" id="PS51257">
    <property type="entry name" value="PROKAR_LIPOPROTEIN"/>
    <property type="match status" value="1"/>
</dbReference>
<reference evidence="4" key="1">
    <citation type="submission" date="2016-10" db="EMBL/GenBank/DDBJ databases">
        <authorList>
            <person name="Varghese N."/>
            <person name="Submissions S."/>
        </authorList>
    </citation>
    <scope>NUCLEOTIDE SEQUENCE [LARGE SCALE GENOMIC DNA]</scope>
    <source>
        <strain evidence="4">ATCC 25963</strain>
    </source>
</reference>
<sequence>MGRLLSHLVAVSLACSLATPVRASEPATVPGGPTAAAEPAVLASEDRPAEVPTAPTETAAYEHEEVQQAYARAEQALAAGQFDEALTELNFVLAAAPGWASAYRLRAQVYGRLSAAHAPSAAFLRAEAQDLAYVVELEPTVEDRLALERRIDALYAQASEASQVESRRRRLRAPAMVLTALGIAGVAAGALLIGITPSDKPTAFGHRDNDIGGAVALGTGVALSITAAILGGLALRQTRRDQAVTHYYELAARRRVEWTGGPLLTRAGGGLQLGLRF</sequence>
<dbReference type="InterPro" id="IPR011990">
    <property type="entry name" value="TPR-like_helical_dom_sf"/>
</dbReference>
<dbReference type="EMBL" id="FOMX01000046">
    <property type="protein sequence ID" value="SFF31907.1"/>
    <property type="molecule type" value="Genomic_DNA"/>
</dbReference>
<dbReference type="RefSeq" id="WP_096327660.1">
    <property type="nucleotide sequence ID" value="NZ_FOMX01000046.1"/>
</dbReference>
<keyword evidence="2" id="KW-0732">Signal</keyword>
<keyword evidence="4" id="KW-1185">Reference proteome</keyword>
<dbReference type="AlphaFoldDB" id="A0A1I2HST5"/>
<protein>
    <recommendedName>
        <fullName evidence="5">Tetratricopeptide repeat-containing protein</fullName>
    </recommendedName>
</protein>
<accession>A0A1I2HST5</accession>
<gene>
    <name evidence="3" type="ORF">SAMN02745121_08114</name>
</gene>
<dbReference type="Gene3D" id="1.25.40.10">
    <property type="entry name" value="Tetratricopeptide repeat domain"/>
    <property type="match status" value="1"/>
</dbReference>
<dbReference type="Proteomes" id="UP000199400">
    <property type="component" value="Unassembled WGS sequence"/>
</dbReference>